<evidence type="ECO:0008006" key="3">
    <source>
        <dbReference type="Google" id="ProtNLM"/>
    </source>
</evidence>
<evidence type="ECO:0000313" key="1">
    <source>
        <dbReference type="EMBL" id="KAF3528738.1"/>
    </source>
</evidence>
<keyword evidence="2" id="KW-1185">Reference proteome</keyword>
<proteinExistence type="predicted"/>
<accession>A0ABQ7B909</accession>
<reference evidence="1 2" key="1">
    <citation type="journal article" date="2020" name="BMC Genomics">
        <title>Intraspecific diversification of the crop wild relative Brassica cretica Lam. using demographic model selection.</title>
        <authorList>
            <person name="Kioukis A."/>
            <person name="Michalopoulou V.A."/>
            <person name="Briers L."/>
            <person name="Pirintsos S."/>
            <person name="Studholme D.J."/>
            <person name="Pavlidis P."/>
            <person name="Sarris P.F."/>
        </authorList>
    </citation>
    <scope>NUCLEOTIDE SEQUENCE [LARGE SCALE GENOMIC DNA]</scope>
    <source>
        <strain evidence="2">cv. PFS-1207/04</strain>
    </source>
</reference>
<organism evidence="1 2">
    <name type="scientific">Brassica cretica</name>
    <name type="common">Mustard</name>
    <dbReference type="NCBI Taxonomy" id="69181"/>
    <lineage>
        <taxon>Eukaryota</taxon>
        <taxon>Viridiplantae</taxon>
        <taxon>Streptophyta</taxon>
        <taxon>Embryophyta</taxon>
        <taxon>Tracheophyta</taxon>
        <taxon>Spermatophyta</taxon>
        <taxon>Magnoliopsida</taxon>
        <taxon>eudicotyledons</taxon>
        <taxon>Gunneridae</taxon>
        <taxon>Pentapetalae</taxon>
        <taxon>rosids</taxon>
        <taxon>malvids</taxon>
        <taxon>Brassicales</taxon>
        <taxon>Brassicaceae</taxon>
        <taxon>Brassiceae</taxon>
        <taxon>Brassica</taxon>
    </lineage>
</organism>
<protein>
    <recommendedName>
        <fullName evidence="3">Xylanase inhibitor N-terminal domain-containing protein</fullName>
    </recommendedName>
</protein>
<sequence length="100" mass="10532">MWRSLGVVELSRVCLFAKAIPKKLRADRVMFLLPGGLPGLRFVTLADDITCGVDGSSSFSMIGPNLNSAGIQGEAGEGFGVVAPDYIHVGFQHGLPKASD</sequence>
<dbReference type="Proteomes" id="UP000266723">
    <property type="component" value="Unassembled WGS sequence"/>
</dbReference>
<evidence type="ECO:0000313" key="2">
    <source>
        <dbReference type="Proteomes" id="UP000266723"/>
    </source>
</evidence>
<gene>
    <name evidence="1" type="ORF">DY000_02037181</name>
</gene>
<dbReference type="EMBL" id="QGKV02001507">
    <property type="protein sequence ID" value="KAF3528738.1"/>
    <property type="molecule type" value="Genomic_DNA"/>
</dbReference>
<comment type="caution">
    <text evidence="1">The sequence shown here is derived from an EMBL/GenBank/DDBJ whole genome shotgun (WGS) entry which is preliminary data.</text>
</comment>
<name>A0ABQ7B909_BRACR</name>